<dbReference type="Pfam" id="PF17113">
    <property type="entry name" value="AmpE"/>
    <property type="match status" value="1"/>
</dbReference>
<dbReference type="PANTHER" id="PTHR38684:SF1">
    <property type="entry name" value="PROTEIN AMPE"/>
    <property type="match status" value="1"/>
</dbReference>
<keyword evidence="1" id="KW-0472">Membrane</keyword>
<keyword evidence="1" id="KW-1133">Transmembrane helix</keyword>
<dbReference type="AlphaFoldDB" id="A0AAE9VPE6"/>
<dbReference type="RefSeq" id="WP_269818581.1">
    <property type="nucleotide sequence ID" value="NZ_CP114976.1"/>
</dbReference>
<dbReference type="Proteomes" id="UP001212189">
    <property type="component" value="Chromosome"/>
</dbReference>
<organism evidence="2 3">
    <name type="scientific">Denitrificimonas caeni</name>
    <dbReference type="NCBI Taxonomy" id="521720"/>
    <lineage>
        <taxon>Bacteria</taxon>
        <taxon>Pseudomonadati</taxon>
        <taxon>Pseudomonadota</taxon>
        <taxon>Gammaproteobacteria</taxon>
        <taxon>Pseudomonadales</taxon>
        <taxon>Pseudomonadaceae</taxon>
        <taxon>Denitrificimonas</taxon>
    </lineage>
</organism>
<dbReference type="KEGG" id="dce:O6P33_01980"/>
<accession>A0AAE9VPE6</accession>
<evidence type="ECO:0000313" key="2">
    <source>
        <dbReference type="EMBL" id="WBE25639.1"/>
    </source>
</evidence>
<keyword evidence="1" id="KW-0812">Transmembrane</keyword>
<proteinExistence type="predicted"/>
<feature type="transmembrane region" description="Helical" evidence="1">
    <location>
        <begin position="144"/>
        <end position="165"/>
    </location>
</feature>
<dbReference type="GO" id="GO:0046677">
    <property type="term" value="P:response to antibiotic"/>
    <property type="evidence" value="ECO:0007669"/>
    <property type="project" value="TreeGrafter"/>
</dbReference>
<feature type="transmembrane region" description="Helical" evidence="1">
    <location>
        <begin position="45"/>
        <end position="63"/>
    </location>
</feature>
<dbReference type="InterPro" id="IPR052966">
    <property type="entry name" value="Beta-lactamase_Reg"/>
</dbReference>
<name>A0AAE9VPE6_9GAMM</name>
<gene>
    <name evidence="2" type="primary">ampE</name>
    <name evidence="2" type="ORF">O6P33_01980</name>
</gene>
<keyword evidence="3" id="KW-1185">Reference proteome</keyword>
<protein>
    <submittedName>
        <fullName evidence="2">Regulatory signaling modulator protein AmpE</fullName>
    </submittedName>
</protein>
<dbReference type="EMBL" id="CP114976">
    <property type="protein sequence ID" value="WBE25639.1"/>
    <property type="molecule type" value="Genomic_DNA"/>
</dbReference>
<dbReference type="InterPro" id="IPR031347">
    <property type="entry name" value="AmpE"/>
</dbReference>
<feature type="transmembrane region" description="Helical" evidence="1">
    <location>
        <begin position="70"/>
        <end position="87"/>
    </location>
</feature>
<dbReference type="GO" id="GO:0005886">
    <property type="term" value="C:plasma membrane"/>
    <property type="evidence" value="ECO:0007669"/>
    <property type="project" value="TreeGrafter"/>
</dbReference>
<sequence length="276" mass="30978">MSFLVLILTLVIEKLSNWRQALQQDQWWYEQLKRCNKLLPQQHTLALILALSLPVVALALLLIALKSVMYGLLLIPVHLLILLYSLSRGDLRAALGPFRDAWRRQDTHAASLAAQRDLLIQSEEPAGLLQAVQGNLLWQGFQGFFVIIFFYLIGGPIAALTYRLLVLTAEQSQWPQAAGVATRFLHVLDWLPARLLSISFALIGNFNTVNQVLMHDLLCINEPANNLLSKTGRAAVEAPSEALGEKGTRTLDDIWLLLVRSAVLWYASIAVWTIFY</sequence>
<feature type="transmembrane region" description="Helical" evidence="1">
    <location>
        <begin position="254"/>
        <end position="275"/>
    </location>
</feature>
<evidence type="ECO:0000313" key="3">
    <source>
        <dbReference type="Proteomes" id="UP001212189"/>
    </source>
</evidence>
<dbReference type="PANTHER" id="PTHR38684">
    <property type="entry name" value="PROTEIN AMPE"/>
    <property type="match status" value="1"/>
</dbReference>
<evidence type="ECO:0000256" key="1">
    <source>
        <dbReference type="SAM" id="Phobius"/>
    </source>
</evidence>
<reference evidence="2 3" key="1">
    <citation type="submission" date="2022-12" db="EMBL/GenBank/DDBJ databases">
        <title>Coexistence and Characterization of a Novel Tigecycline Resistance gene tet(X) variant and blaNDM-1 in a Pseudomonas caeni Isolate of Chicken Origin.</title>
        <authorList>
            <person name="Lu X."/>
            <person name="Zhang L."/>
            <person name="Li R."/>
            <person name="Wang Z."/>
        </authorList>
    </citation>
    <scope>NUCLEOTIDE SEQUENCE [LARGE SCALE GENOMIC DNA]</scope>
    <source>
        <strain evidence="2 3">CE14</strain>
    </source>
</reference>